<gene>
    <name evidence="4" type="ORF">Metlim_1276</name>
</gene>
<organism evidence="4 5">
    <name type="scientific">Methanoplanus limicola DSM 2279</name>
    <dbReference type="NCBI Taxonomy" id="937775"/>
    <lineage>
        <taxon>Archaea</taxon>
        <taxon>Methanobacteriati</taxon>
        <taxon>Methanobacteriota</taxon>
        <taxon>Stenosarchaea group</taxon>
        <taxon>Methanomicrobia</taxon>
        <taxon>Methanomicrobiales</taxon>
        <taxon>Methanomicrobiaceae</taxon>
        <taxon>Methanoplanus</taxon>
    </lineage>
</organism>
<dbReference type="PANTHER" id="PTHR44943">
    <property type="entry name" value="CELLULOSE SYNTHASE OPERON PROTEIN C"/>
    <property type="match status" value="1"/>
</dbReference>
<dbReference type="InParanoid" id="H1Z1B8"/>
<feature type="repeat" description="TPR" evidence="3">
    <location>
        <begin position="148"/>
        <end position="181"/>
    </location>
</feature>
<keyword evidence="2 3" id="KW-0802">TPR repeat</keyword>
<sequence>MKVKTLLIIIAVIAFACIVIPPAVSENTDLRSGIGNSLAGNLIEQKKYDLAVMTTDWVLEADSSNLEARELKVDALSGLEEYELASEMQKYIIADKGASTDKSDLYKLAELDLKSGNLAECVEAYEVIVSMYDLPSADAVTSGADGVSCSYYEKGSVLLKLQRYDEAIACYNSVIEANPSDSKAWIGLGDAYLFKSLYDQGQLKDMYKELGKIPSERDSSVKRMDISSFESHRKAVEAYQKAVEIDPLVYPAVAAKIMGSYEKTVSSYQDILENL</sequence>
<accession>H1Z1B8</accession>
<evidence type="ECO:0000256" key="2">
    <source>
        <dbReference type="ARBA" id="ARBA00022803"/>
    </source>
</evidence>
<proteinExistence type="predicted"/>
<dbReference type="EMBL" id="CM001436">
    <property type="protein sequence ID" value="EHQ35385.1"/>
    <property type="molecule type" value="Genomic_DNA"/>
</dbReference>
<dbReference type="Pfam" id="PF00515">
    <property type="entry name" value="TPR_1"/>
    <property type="match status" value="1"/>
</dbReference>
<evidence type="ECO:0000313" key="4">
    <source>
        <dbReference type="EMBL" id="EHQ35385.1"/>
    </source>
</evidence>
<dbReference type="InterPro" id="IPR051685">
    <property type="entry name" value="Ycf3/AcsC/BcsC/TPR_MFPF"/>
</dbReference>
<dbReference type="PROSITE" id="PS50005">
    <property type="entry name" value="TPR"/>
    <property type="match status" value="1"/>
</dbReference>
<reference evidence="4 5" key="1">
    <citation type="submission" date="2011-10" db="EMBL/GenBank/DDBJ databases">
        <title>The Improved High-Quality Draft genome of Methanoplanus limicola DSM 2279.</title>
        <authorList>
            <consortium name="US DOE Joint Genome Institute (JGI-PGF)"/>
            <person name="Lucas S."/>
            <person name="Copeland A."/>
            <person name="Lapidus A."/>
            <person name="Glavina del Rio T."/>
            <person name="Dalin E."/>
            <person name="Tice H."/>
            <person name="Bruce D."/>
            <person name="Goodwin L."/>
            <person name="Pitluck S."/>
            <person name="Peters L."/>
            <person name="Mikhailova N."/>
            <person name="Lu M."/>
            <person name="Kyrpides N."/>
            <person name="Mavromatis K."/>
            <person name="Ivanova N."/>
            <person name="Markowitz V."/>
            <person name="Cheng J.-F."/>
            <person name="Hugenholtz P."/>
            <person name="Woyke T."/>
            <person name="Wu D."/>
            <person name="Wirth R."/>
            <person name="Brambilla E.-M."/>
            <person name="Klenk H.-P."/>
            <person name="Eisen J.A."/>
        </authorList>
    </citation>
    <scope>NUCLEOTIDE SEQUENCE [LARGE SCALE GENOMIC DNA]</scope>
    <source>
        <strain evidence="4 5">DSM 2279</strain>
    </source>
</reference>
<evidence type="ECO:0000313" key="5">
    <source>
        <dbReference type="Proteomes" id="UP000005741"/>
    </source>
</evidence>
<dbReference type="InterPro" id="IPR019734">
    <property type="entry name" value="TPR_rpt"/>
</dbReference>
<dbReference type="Proteomes" id="UP000005741">
    <property type="component" value="Chromosome"/>
</dbReference>
<dbReference type="SUPFAM" id="SSF48452">
    <property type="entry name" value="TPR-like"/>
    <property type="match status" value="1"/>
</dbReference>
<dbReference type="PATRIC" id="fig|937775.9.peg.1453"/>
<dbReference type="InterPro" id="IPR011990">
    <property type="entry name" value="TPR-like_helical_dom_sf"/>
</dbReference>
<protein>
    <submittedName>
        <fullName evidence="4">Tetratricopeptide TPR_1 repeat-containing protein</fullName>
    </submittedName>
</protein>
<dbReference type="PROSITE" id="PS51257">
    <property type="entry name" value="PROKAR_LIPOPROTEIN"/>
    <property type="match status" value="1"/>
</dbReference>
<dbReference type="RefSeq" id="WP_004077136.1">
    <property type="nucleotide sequence ID" value="NZ_CM001436.1"/>
</dbReference>
<dbReference type="STRING" id="937775.Metlim_1276"/>
<dbReference type="SMART" id="SM00028">
    <property type="entry name" value="TPR"/>
    <property type="match status" value="1"/>
</dbReference>
<dbReference type="OrthoDB" id="115601at2157"/>
<dbReference type="PANTHER" id="PTHR44943:SF4">
    <property type="entry name" value="TPR REPEAT-CONTAINING PROTEIN MJ0798"/>
    <property type="match status" value="1"/>
</dbReference>
<evidence type="ECO:0000256" key="1">
    <source>
        <dbReference type="ARBA" id="ARBA00022737"/>
    </source>
</evidence>
<dbReference type="AlphaFoldDB" id="H1Z1B8"/>
<dbReference type="HOGENOM" id="CLU_003728_11_5_2"/>
<keyword evidence="5" id="KW-1185">Reference proteome</keyword>
<dbReference type="Gene3D" id="1.25.40.10">
    <property type="entry name" value="Tetratricopeptide repeat domain"/>
    <property type="match status" value="2"/>
</dbReference>
<keyword evidence="1" id="KW-0677">Repeat</keyword>
<evidence type="ECO:0000256" key="3">
    <source>
        <dbReference type="PROSITE-ProRule" id="PRU00339"/>
    </source>
</evidence>
<name>H1Z1B8_9EURY</name>